<dbReference type="InterPro" id="IPR038063">
    <property type="entry name" value="Transpep_catalytic_dom"/>
</dbReference>
<evidence type="ECO:0000256" key="6">
    <source>
        <dbReference type="PROSITE-ProRule" id="PRU01373"/>
    </source>
</evidence>
<evidence type="ECO:0000256" key="4">
    <source>
        <dbReference type="ARBA" id="ARBA00022984"/>
    </source>
</evidence>
<proteinExistence type="predicted"/>
<dbReference type="CDD" id="cd16913">
    <property type="entry name" value="YkuD_like"/>
    <property type="match status" value="1"/>
</dbReference>
<evidence type="ECO:0000256" key="1">
    <source>
        <dbReference type="ARBA" id="ARBA00004752"/>
    </source>
</evidence>
<dbReference type="EMBL" id="JAAZWO010000010">
    <property type="protein sequence ID" value="MBC2398118.1"/>
    <property type="molecule type" value="Genomic_DNA"/>
</dbReference>
<feature type="active site" description="Proton donor/acceptor" evidence="6">
    <location>
        <position position="171"/>
    </location>
</feature>
<comment type="caution">
    <text evidence="9">The sequence shown here is derived from an EMBL/GenBank/DDBJ whole genome shotgun (WGS) entry which is preliminary data.</text>
</comment>
<dbReference type="Gene3D" id="2.40.440.10">
    <property type="entry name" value="L,D-transpeptidase catalytic domain-like"/>
    <property type="match status" value="1"/>
</dbReference>
<evidence type="ECO:0000256" key="5">
    <source>
        <dbReference type="ARBA" id="ARBA00023316"/>
    </source>
</evidence>
<dbReference type="Pfam" id="PF03734">
    <property type="entry name" value="YkuD"/>
    <property type="match status" value="1"/>
</dbReference>
<feature type="transmembrane region" description="Helical" evidence="7">
    <location>
        <begin position="7"/>
        <end position="28"/>
    </location>
</feature>
<sequence length="208" mass="23889">MFLKRKLLKITLVIISLTLLFFTIKYILILNSSDSLNISNRNNEKLFFNKPEKFPSSTYIKVFKENRFLELYGDNKLIGRLKIGLGRSPIGTKHKEGDNKTPEGKYYICTKNDKTKYTYFMGISYPNIEDAKEGLKNNLINKNDYNVIKKAIENKTLPPWNTALGGAVGIHGGGNKYDWTYGCIAVSNEDIKLLWQYCNYGTTIEIFK</sequence>
<dbReference type="GO" id="GO:0008360">
    <property type="term" value="P:regulation of cell shape"/>
    <property type="evidence" value="ECO:0007669"/>
    <property type="project" value="UniProtKB-UniRule"/>
</dbReference>
<evidence type="ECO:0000313" key="10">
    <source>
        <dbReference type="Proteomes" id="UP000563151"/>
    </source>
</evidence>
<protein>
    <submittedName>
        <fullName evidence="9">L,D-transpeptidase family protein</fullName>
    </submittedName>
</protein>
<dbReference type="AlphaFoldDB" id="A0A923ECU2"/>
<dbReference type="SUPFAM" id="SSF141523">
    <property type="entry name" value="L,D-transpeptidase catalytic domain-like"/>
    <property type="match status" value="1"/>
</dbReference>
<dbReference type="GO" id="GO:0016740">
    <property type="term" value="F:transferase activity"/>
    <property type="evidence" value="ECO:0007669"/>
    <property type="project" value="UniProtKB-KW"/>
</dbReference>
<keyword evidence="3 6" id="KW-0133">Cell shape</keyword>
<evidence type="ECO:0000256" key="3">
    <source>
        <dbReference type="ARBA" id="ARBA00022960"/>
    </source>
</evidence>
<name>A0A923ECU2_CLOTT</name>
<keyword evidence="7" id="KW-0472">Membrane</keyword>
<keyword evidence="10" id="KW-1185">Reference proteome</keyword>
<dbReference type="GO" id="GO:0009252">
    <property type="term" value="P:peptidoglycan biosynthetic process"/>
    <property type="evidence" value="ECO:0007669"/>
    <property type="project" value="UniProtKB-KW"/>
</dbReference>
<dbReference type="PANTHER" id="PTHR36699:SF1">
    <property type="entry name" value="L,D-TRANSPEPTIDASE YAFK-RELATED"/>
    <property type="match status" value="1"/>
</dbReference>
<keyword evidence="7" id="KW-0812">Transmembrane</keyword>
<dbReference type="InterPro" id="IPR005490">
    <property type="entry name" value="LD_TPept_cat_dom"/>
</dbReference>
<dbReference type="PANTHER" id="PTHR36699">
    <property type="entry name" value="LD-TRANSPEPTIDASE"/>
    <property type="match status" value="1"/>
</dbReference>
<keyword evidence="2" id="KW-0808">Transferase</keyword>
<dbReference type="GO" id="GO:0071555">
    <property type="term" value="P:cell wall organization"/>
    <property type="evidence" value="ECO:0007669"/>
    <property type="project" value="UniProtKB-UniRule"/>
</dbReference>
<reference evidence="9 10" key="1">
    <citation type="submission" date="2020-04" db="EMBL/GenBank/DDBJ databases">
        <title>Genomic insights into acetone-butanol-ethanol (ABE) fermentation by sequencing solventogenic clostridia strains.</title>
        <authorList>
            <person name="Brown S."/>
        </authorList>
    </citation>
    <scope>NUCLEOTIDE SEQUENCE [LARGE SCALE GENOMIC DNA]</scope>
    <source>
        <strain evidence="9 10">DJ011</strain>
    </source>
</reference>
<dbReference type="PROSITE" id="PS52029">
    <property type="entry name" value="LD_TPASE"/>
    <property type="match status" value="1"/>
</dbReference>
<evidence type="ECO:0000259" key="8">
    <source>
        <dbReference type="PROSITE" id="PS52029"/>
    </source>
</evidence>
<gene>
    <name evidence="9" type="ORF">HGG79_10070</name>
</gene>
<evidence type="ECO:0000313" key="9">
    <source>
        <dbReference type="EMBL" id="MBC2398118.1"/>
    </source>
</evidence>
<dbReference type="Proteomes" id="UP000563151">
    <property type="component" value="Unassembled WGS sequence"/>
</dbReference>
<comment type="pathway">
    <text evidence="1 6">Cell wall biogenesis; peptidoglycan biosynthesis.</text>
</comment>
<keyword evidence="7" id="KW-1133">Transmembrane helix</keyword>
<organism evidence="9 10">
    <name type="scientific">Clostridium tetanomorphum</name>
    <dbReference type="NCBI Taxonomy" id="1553"/>
    <lineage>
        <taxon>Bacteria</taxon>
        <taxon>Bacillati</taxon>
        <taxon>Bacillota</taxon>
        <taxon>Clostridia</taxon>
        <taxon>Eubacteriales</taxon>
        <taxon>Clostridiaceae</taxon>
        <taxon>Clostridium</taxon>
    </lineage>
</organism>
<keyword evidence="5 6" id="KW-0961">Cell wall biogenesis/degradation</keyword>
<feature type="active site" description="Nucleophile" evidence="6">
    <location>
        <position position="183"/>
    </location>
</feature>
<evidence type="ECO:0000256" key="7">
    <source>
        <dbReference type="SAM" id="Phobius"/>
    </source>
</evidence>
<keyword evidence="4 6" id="KW-0573">Peptidoglycan synthesis</keyword>
<evidence type="ECO:0000256" key="2">
    <source>
        <dbReference type="ARBA" id="ARBA00022679"/>
    </source>
</evidence>
<feature type="domain" description="L,D-TPase catalytic" evidence="8">
    <location>
        <begin position="58"/>
        <end position="207"/>
    </location>
</feature>
<accession>A0A923ECU2</accession>